<proteinExistence type="predicted"/>
<dbReference type="RefSeq" id="WP_076622728.1">
    <property type="nucleotide sequence ID" value="NZ_BMEW01000011.1"/>
</dbReference>
<feature type="transmembrane region" description="Helical" evidence="1">
    <location>
        <begin position="180"/>
        <end position="200"/>
    </location>
</feature>
<dbReference type="AlphaFoldDB" id="A0A1U7D2E1"/>
<dbReference type="InterPro" id="IPR043728">
    <property type="entry name" value="DUF5671"/>
</dbReference>
<organism evidence="3 4">
    <name type="scientific">Salipiger profundus</name>
    <dbReference type="NCBI Taxonomy" id="1229727"/>
    <lineage>
        <taxon>Bacteria</taxon>
        <taxon>Pseudomonadati</taxon>
        <taxon>Pseudomonadota</taxon>
        <taxon>Alphaproteobacteria</taxon>
        <taxon>Rhodobacterales</taxon>
        <taxon>Roseobacteraceae</taxon>
        <taxon>Salipiger</taxon>
    </lineage>
</organism>
<keyword evidence="1" id="KW-0812">Transmembrane</keyword>
<keyword evidence="4" id="KW-1185">Reference proteome</keyword>
<sequence length="334" mass="36175">MAEPRELSRFIKDALAAGLPRDEIRAALRDAGWSETETEAALARWSDRITPAGPVPQPVQSTAARDALFYALLFVTFGMVAGNVLALLFGQIEHRLPDPDRAVRYAVSGLRWSIAALVVFTPTFWLLDRADARAVRADPSRLTGTIRRWLSALAMLIAVITLLGDALSLIYTFLDGQITARFLAKSAAVALIAAVVLGYFRQGRWQRRHGTVPAGWVLIGLAVLATALALPLTGGPERGRMEQRDAARISDLRTLSGDVAICFEGHQEGLPETLSPLECARNAGQLTGFAAGITYRRVSDRSFDLCTMVEFPPAVVGYGIALTDDAACIRTTID</sequence>
<dbReference type="Proteomes" id="UP000186559">
    <property type="component" value="Chromosome"/>
</dbReference>
<dbReference type="EMBL" id="CP014796">
    <property type="protein sequence ID" value="APX22334.1"/>
    <property type="molecule type" value="Genomic_DNA"/>
</dbReference>
<keyword evidence="1" id="KW-0472">Membrane</keyword>
<protein>
    <recommendedName>
        <fullName evidence="2">DUF5671 domain-containing protein</fullName>
    </recommendedName>
</protein>
<name>A0A1U7D2E1_9RHOB</name>
<dbReference type="KEGG" id="tpro:Ga0080559_TMP1538"/>
<feature type="transmembrane region" description="Helical" evidence="1">
    <location>
        <begin position="212"/>
        <end position="232"/>
    </location>
</feature>
<evidence type="ECO:0000259" key="2">
    <source>
        <dbReference type="Pfam" id="PF18920"/>
    </source>
</evidence>
<dbReference type="Pfam" id="PF18920">
    <property type="entry name" value="DUF5671"/>
    <property type="match status" value="1"/>
</dbReference>
<feature type="transmembrane region" description="Helical" evidence="1">
    <location>
        <begin position="109"/>
        <end position="128"/>
    </location>
</feature>
<accession>A0A1U7D2E1</accession>
<feature type="transmembrane region" description="Helical" evidence="1">
    <location>
        <begin position="149"/>
        <end position="174"/>
    </location>
</feature>
<keyword evidence="1" id="KW-1133">Transmembrane helix</keyword>
<gene>
    <name evidence="3" type="ORF">Ga0080559_TMP1538</name>
</gene>
<evidence type="ECO:0000256" key="1">
    <source>
        <dbReference type="SAM" id="Phobius"/>
    </source>
</evidence>
<dbReference type="OrthoDB" id="529444at2"/>
<feature type="domain" description="DUF5671" evidence="2">
    <location>
        <begin position="67"/>
        <end position="199"/>
    </location>
</feature>
<evidence type="ECO:0000313" key="3">
    <source>
        <dbReference type="EMBL" id="APX22334.1"/>
    </source>
</evidence>
<dbReference type="STRING" id="1229727.Ga0080559_TMP1538"/>
<feature type="transmembrane region" description="Helical" evidence="1">
    <location>
        <begin position="67"/>
        <end position="89"/>
    </location>
</feature>
<reference evidence="3 4" key="1">
    <citation type="submission" date="2016-03" db="EMBL/GenBank/DDBJ databases">
        <title>Deep-sea bacteria in the southern Pacific.</title>
        <authorList>
            <person name="Tang K."/>
        </authorList>
    </citation>
    <scope>NUCLEOTIDE SEQUENCE [LARGE SCALE GENOMIC DNA]</scope>
    <source>
        <strain evidence="3 4">JLT2016</strain>
    </source>
</reference>
<evidence type="ECO:0000313" key="4">
    <source>
        <dbReference type="Proteomes" id="UP000186559"/>
    </source>
</evidence>